<dbReference type="GO" id="GO:0004185">
    <property type="term" value="F:serine-type carboxypeptidase activity"/>
    <property type="evidence" value="ECO:0007669"/>
    <property type="project" value="InterPro"/>
</dbReference>
<feature type="chain" id="PRO_5031106348" evidence="1">
    <location>
        <begin position="32"/>
        <end position="515"/>
    </location>
</feature>
<gene>
    <name evidence="2" type="ORF">GFJ39_08730</name>
</gene>
<dbReference type="InterPro" id="IPR001563">
    <property type="entry name" value="Peptidase_S10"/>
</dbReference>
<feature type="signal peptide" evidence="1">
    <location>
        <begin position="1"/>
        <end position="31"/>
    </location>
</feature>
<evidence type="ECO:0000313" key="2">
    <source>
        <dbReference type="EMBL" id="MQR99289.1"/>
    </source>
</evidence>
<organism evidence="2 3">
    <name type="scientific">Gluconobacter aidae</name>
    <dbReference type="NCBI Taxonomy" id="2662454"/>
    <lineage>
        <taxon>Bacteria</taxon>
        <taxon>Pseudomonadati</taxon>
        <taxon>Pseudomonadota</taxon>
        <taxon>Alphaproteobacteria</taxon>
        <taxon>Acetobacterales</taxon>
        <taxon>Acetobacteraceae</taxon>
        <taxon>Gluconobacter</taxon>
    </lineage>
</organism>
<dbReference type="Pfam" id="PF00450">
    <property type="entry name" value="Peptidase_S10"/>
    <property type="match status" value="1"/>
</dbReference>
<comment type="caution">
    <text evidence="2">The sequence shown here is derived from an EMBL/GenBank/DDBJ whole genome shotgun (WGS) entry which is preliminary data.</text>
</comment>
<protein>
    <submittedName>
        <fullName evidence="2">Peptidase S10</fullName>
    </submittedName>
</protein>
<sequence>MKSAYNGHIVRRASWAIAAALGGALASHAVAAPARDEKQPVVNVEQAPFSSTTDHHGVFHGRSLNYRATASQLDIKDAKGNPEARIFSVAYTETAASNSESHTRPVTFLYNGGPGSASFWIHMGAFGPKILPYNAMSPNAPVAPGHESVDNPDALLDVTDIVFIDPVGTGYSHALGTYHDADFYTITKDAASVSDFIRTWLTINKRWDSPRFIGGESYGTLRSAMILAAQKWMAYNGVILISQGLDWGTVIMPPGYDLGYTLFLPTYAATAWYHHKLATNGDDLQTTVSKAEAFASTDYAAALAKGAFIDANQTRQVAEKLAAITGIPADVWVAQHLRIDPDFFRRHLLDRENLRIGRFDTRFTIPVSSAYDPSDEADPSLDGEAAAYSNAMRQYLVQDLAVPGTETYEPLSSMTSESPWTYDLTNGAYVNPSVLIGEAMRENRQMTLFVASGFYDSSSPVYSAKYNIGHSGVDLKRTTFTFYPTGHMMYVDPASRQHLLDDIRLYIRSTLSGQR</sequence>
<evidence type="ECO:0000256" key="1">
    <source>
        <dbReference type="SAM" id="SignalP"/>
    </source>
</evidence>
<dbReference type="Gene3D" id="3.40.50.1820">
    <property type="entry name" value="alpha/beta hydrolase"/>
    <property type="match status" value="1"/>
</dbReference>
<dbReference type="RefSeq" id="WP_153430967.1">
    <property type="nucleotide sequence ID" value="NZ_WIPH01000017.1"/>
</dbReference>
<accession>A0A7X1SQF0</accession>
<name>A0A7X1SQF0_9PROT</name>
<reference evidence="2 3" key="1">
    <citation type="submission" date="2019-10" db="EMBL/GenBank/DDBJ databases">
        <title>Gluconobacter aidae sp. nov., a novel species of acetic acid bacteria isolated in Thailand.</title>
        <authorList>
            <person name="Yukphan P."/>
            <person name="Charoenyingcharoen P."/>
            <person name="Malimas S."/>
            <person name="Muramatsu Y."/>
            <person name="Nakagawa Y."/>
            <person name="Tanasupawat S."/>
            <person name="Yamada Y."/>
        </authorList>
    </citation>
    <scope>NUCLEOTIDE SEQUENCE [LARGE SCALE GENOMIC DNA]</scope>
    <source>
        <strain evidence="2 3">AC10</strain>
    </source>
</reference>
<dbReference type="AlphaFoldDB" id="A0A7X1SQF0"/>
<proteinExistence type="predicted"/>
<keyword evidence="1" id="KW-0732">Signal</keyword>
<dbReference type="Proteomes" id="UP000432209">
    <property type="component" value="Unassembled WGS sequence"/>
</dbReference>
<dbReference type="InterPro" id="IPR029058">
    <property type="entry name" value="AB_hydrolase_fold"/>
</dbReference>
<dbReference type="EMBL" id="WIPH01000017">
    <property type="protein sequence ID" value="MQR99289.1"/>
    <property type="molecule type" value="Genomic_DNA"/>
</dbReference>
<evidence type="ECO:0000313" key="3">
    <source>
        <dbReference type="Proteomes" id="UP000432209"/>
    </source>
</evidence>
<dbReference type="GO" id="GO:0006508">
    <property type="term" value="P:proteolysis"/>
    <property type="evidence" value="ECO:0007669"/>
    <property type="project" value="InterPro"/>
</dbReference>
<dbReference type="SUPFAM" id="SSF53474">
    <property type="entry name" value="alpha/beta-Hydrolases"/>
    <property type="match status" value="1"/>
</dbReference>
<keyword evidence="3" id="KW-1185">Reference proteome</keyword>